<feature type="transmembrane region" description="Helical" evidence="1">
    <location>
        <begin position="21"/>
        <end position="40"/>
    </location>
</feature>
<feature type="transmembrane region" description="Helical" evidence="1">
    <location>
        <begin position="371"/>
        <end position="391"/>
    </location>
</feature>
<comment type="caution">
    <text evidence="2">The sequence shown here is derived from an EMBL/GenBank/DDBJ whole genome shotgun (WGS) entry which is preliminary data.</text>
</comment>
<keyword evidence="3" id="KW-1185">Reference proteome</keyword>
<dbReference type="PANTHER" id="PTHR37305:SF1">
    <property type="entry name" value="MEMBRANE PROTEIN"/>
    <property type="match status" value="1"/>
</dbReference>
<keyword evidence="1" id="KW-0472">Membrane</keyword>
<dbReference type="EMBL" id="JBHRVQ010000001">
    <property type="protein sequence ID" value="MFC3387837.1"/>
    <property type="molecule type" value="Genomic_DNA"/>
</dbReference>
<feature type="transmembrane region" description="Helical" evidence="1">
    <location>
        <begin position="309"/>
        <end position="327"/>
    </location>
</feature>
<evidence type="ECO:0000313" key="3">
    <source>
        <dbReference type="Proteomes" id="UP001595637"/>
    </source>
</evidence>
<organism evidence="2 3">
    <name type="scientific">Salinicoccus sesuvii</name>
    <dbReference type="NCBI Taxonomy" id="868281"/>
    <lineage>
        <taxon>Bacteria</taxon>
        <taxon>Bacillati</taxon>
        <taxon>Bacillota</taxon>
        <taxon>Bacilli</taxon>
        <taxon>Bacillales</taxon>
        <taxon>Staphylococcaceae</taxon>
        <taxon>Salinicoccus</taxon>
    </lineage>
</organism>
<reference evidence="3" key="1">
    <citation type="journal article" date="2019" name="Int. J. Syst. Evol. Microbiol.">
        <title>The Global Catalogue of Microorganisms (GCM) 10K type strain sequencing project: providing services to taxonomists for standard genome sequencing and annotation.</title>
        <authorList>
            <consortium name="The Broad Institute Genomics Platform"/>
            <consortium name="The Broad Institute Genome Sequencing Center for Infectious Disease"/>
            <person name="Wu L."/>
            <person name="Ma J."/>
        </authorList>
    </citation>
    <scope>NUCLEOTIDE SEQUENCE [LARGE SCALE GENOMIC DNA]</scope>
    <source>
        <strain evidence="3">CCM 7756</strain>
    </source>
</reference>
<name>A0ABV7N3X7_9STAP</name>
<accession>A0ABV7N3X7</accession>
<dbReference type="InterPro" id="IPR018817">
    <property type="entry name" value="7TM_GPCR_serpentine_rcpt_Srz"/>
</dbReference>
<dbReference type="RefSeq" id="WP_380652367.1">
    <property type="nucleotide sequence ID" value="NZ_JBHRVQ010000001.1"/>
</dbReference>
<sequence>MFIAVFRETLKRTWRNRKNRLVLVLSLVAIFSYLLIYLPGTEHPTTIDREGLALQLSTEYGTKESRITQGDIAINNFTGINTYSVAKESYESYYPFHSAIDNGDIRLLADLITTPGLSPPKTGGNGGTGSGYGSDMHRVNYELAVMQTDLRAVAELENLTLHLYDQKTAAQQLHLFMKTNGSLILLLITIFVASEILVDDRKHRTLKSGQPFGWQRYILYQSLSLFTILIIAFTALLSLFYLVTGILYGFGTFGLGVSSYAYQDGYRGELVNFSTRSIGSFVGMSIAFLLCLIYLFVRLNAWMSLLFRHDVVVMIIGFLIVGFNRIYGGGTEPVIFGIGAHYFPQNYFEFGQVLSGERNFLTLSTGFTFETGIIVLVISIVVIELLLLVTAKWMDRQKFVREVG</sequence>
<evidence type="ECO:0000256" key="1">
    <source>
        <dbReference type="SAM" id="Phobius"/>
    </source>
</evidence>
<evidence type="ECO:0000313" key="2">
    <source>
        <dbReference type="EMBL" id="MFC3387837.1"/>
    </source>
</evidence>
<feature type="transmembrane region" description="Helical" evidence="1">
    <location>
        <begin position="218"/>
        <end position="243"/>
    </location>
</feature>
<feature type="transmembrane region" description="Helical" evidence="1">
    <location>
        <begin position="181"/>
        <end position="198"/>
    </location>
</feature>
<dbReference type="Proteomes" id="UP001595637">
    <property type="component" value="Unassembled WGS sequence"/>
</dbReference>
<proteinExistence type="predicted"/>
<keyword evidence="1" id="KW-1133">Transmembrane helix</keyword>
<protein>
    <recommendedName>
        <fullName evidence="4">ABC transporter permease</fullName>
    </recommendedName>
</protein>
<dbReference type="Pfam" id="PF10325">
    <property type="entry name" value="7TM_GPCR_Srz"/>
    <property type="match status" value="1"/>
</dbReference>
<evidence type="ECO:0008006" key="4">
    <source>
        <dbReference type="Google" id="ProtNLM"/>
    </source>
</evidence>
<feature type="transmembrane region" description="Helical" evidence="1">
    <location>
        <begin position="278"/>
        <end position="297"/>
    </location>
</feature>
<dbReference type="PANTHER" id="PTHR37305">
    <property type="entry name" value="INTEGRAL MEMBRANE PROTEIN-RELATED"/>
    <property type="match status" value="1"/>
</dbReference>
<gene>
    <name evidence="2" type="ORF">ACFOEO_04390</name>
</gene>
<keyword evidence="1" id="KW-0812">Transmembrane</keyword>